<feature type="domain" description="FAD-binding PCMH-type" evidence="4">
    <location>
        <begin position="1"/>
        <end position="173"/>
    </location>
</feature>
<dbReference type="GO" id="GO:0071949">
    <property type="term" value="F:FAD binding"/>
    <property type="evidence" value="ECO:0007669"/>
    <property type="project" value="InterPro"/>
</dbReference>
<keyword evidence="3" id="KW-0560">Oxidoreductase</keyword>
<dbReference type="SUPFAM" id="SSF56176">
    <property type="entry name" value="FAD-binding/transporter-associated domain-like"/>
    <property type="match status" value="1"/>
</dbReference>
<dbReference type="EMBL" id="LCIH01000003">
    <property type="protein sequence ID" value="KKT52241.1"/>
    <property type="molecule type" value="Genomic_DNA"/>
</dbReference>
<organism evidence="5 6">
    <name type="scientific">Candidatus Collierbacteria bacterium GW2011_GWB2_44_22</name>
    <dbReference type="NCBI Taxonomy" id="1618387"/>
    <lineage>
        <taxon>Bacteria</taxon>
        <taxon>Candidatus Collieribacteriota</taxon>
    </lineage>
</organism>
<dbReference type="Pfam" id="PF00941">
    <property type="entry name" value="FAD_binding_5"/>
    <property type="match status" value="1"/>
</dbReference>
<dbReference type="Gene3D" id="3.30.465.10">
    <property type="match status" value="1"/>
</dbReference>
<dbReference type="GO" id="GO:0016491">
    <property type="term" value="F:oxidoreductase activity"/>
    <property type="evidence" value="ECO:0007669"/>
    <property type="project" value="UniProtKB-KW"/>
</dbReference>
<dbReference type="Proteomes" id="UP000034006">
    <property type="component" value="Unassembled WGS sequence"/>
</dbReference>
<dbReference type="SUPFAM" id="SSF55447">
    <property type="entry name" value="CO dehydrogenase flavoprotein C-terminal domain-like"/>
    <property type="match status" value="1"/>
</dbReference>
<dbReference type="Pfam" id="PF03450">
    <property type="entry name" value="CO_deh_flav_C"/>
    <property type="match status" value="1"/>
</dbReference>
<evidence type="ECO:0000313" key="5">
    <source>
        <dbReference type="EMBL" id="KKT52241.1"/>
    </source>
</evidence>
<protein>
    <recommendedName>
        <fullName evidence="4">FAD-binding PCMH-type domain-containing protein</fullName>
    </recommendedName>
</protein>
<keyword evidence="2" id="KW-0274">FAD</keyword>
<dbReference type="STRING" id="1618387.UW44_C0003G0084"/>
<dbReference type="InterPro" id="IPR002346">
    <property type="entry name" value="Mopterin_DH_FAD-bd"/>
</dbReference>
<evidence type="ECO:0000259" key="4">
    <source>
        <dbReference type="PROSITE" id="PS51387"/>
    </source>
</evidence>
<dbReference type="InterPro" id="IPR016166">
    <property type="entry name" value="FAD-bd_PCMH"/>
</dbReference>
<gene>
    <name evidence="5" type="ORF">UW44_C0003G0084</name>
</gene>
<evidence type="ECO:0000313" key="6">
    <source>
        <dbReference type="Proteomes" id="UP000034006"/>
    </source>
</evidence>
<dbReference type="PANTHER" id="PTHR42659">
    <property type="entry name" value="XANTHINE DEHYDROGENASE SUBUNIT C-RELATED"/>
    <property type="match status" value="1"/>
</dbReference>
<proteinExistence type="predicted"/>
<dbReference type="Gene3D" id="3.30.390.50">
    <property type="entry name" value="CO dehydrogenase flavoprotein, C-terminal domain"/>
    <property type="match status" value="1"/>
</dbReference>
<evidence type="ECO:0000256" key="1">
    <source>
        <dbReference type="ARBA" id="ARBA00022630"/>
    </source>
</evidence>
<accession>A0A0G1HYL2</accession>
<dbReference type="InterPro" id="IPR005107">
    <property type="entry name" value="CO_DH_flav_C"/>
</dbReference>
<dbReference type="InterPro" id="IPR016169">
    <property type="entry name" value="FAD-bd_PCMH_sub2"/>
</dbReference>
<dbReference type="InterPro" id="IPR051312">
    <property type="entry name" value="Diverse_Substr_Oxidored"/>
</dbReference>
<dbReference type="AlphaFoldDB" id="A0A0G1HYL2"/>
<evidence type="ECO:0000256" key="3">
    <source>
        <dbReference type="ARBA" id="ARBA00023002"/>
    </source>
</evidence>
<evidence type="ECO:0000256" key="2">
    <source>
        <dbReference type="ARBA" id="ARBA00022827"/>
    </source>
</evidence>
<dbReference type="PANTHER" id="PTHR42659:SF2">
    <property type="entry name" value="XANTHINE DEHYDROGENASE SUBUNIT C-RELATED"/>
    <property type="match status" value="1"/>
</dbReference>
<dbReference type="InterPro" id="IPR036683">
    <property type="entry name" value="CO_DH_flav_C_dom_sf"/>
</dbReference>
<dbReference type="InterPro" id="IPR036318">
    <property type="entry name" value="FAD-bd_PCMH-like_sf"/>
</dbReference>
<name>A0A0G1HYL2_9BACT</name>
<comment type="caution">
    <text evidence="5">The sequence shown here is derived from an EMBL/GenBank/DDBJ whole genome shotgun (WGS) entry which is preliminary data.</text>
</comment>
<sequence>MKIIRIKQFEDLLEEIDRTKEPFALLAGGTDIMPEVNEGLFRKQTVYDLSPFENELHFVEVSKNEIEIGSLVSLAEIASNTTVIEKIPQLVEAILSIGSRQIRNMGTLAGNIANASPVADSAPVLLTTEAVVNVVSLNGSREISIDDFFVDYKKTSLNGNEIIRSISVPFNSVSGKYGFRKVASQQEAISKITFAYAIDAKSVRFASGGATKFPVRLLNVEHNWGQKQSVEEWEKVLSKDISPISDLRSTVEYRKKVLANIISELALSSPE</sequence>
<keyword evidence="1" id="KW-0285">Flavoprotein</keyword>
<dbReference type="PROSITE" id="PS51387">
    <property type="entry name" value="FAD_PCMH"/>
    <property type="match status" value="1"/>
</dbReference>
<reference evidence="5 6" key="1">
    <citation type="journal article" date="2015" name="Nature">
        <title>rRNA introns, odd ribosomes, and small enigmatic genomes across a large radiation of phyla.</title>
        <authorList>
            <person name="Brown C.T."/>
            <person name="Hug L.A."/>
            <person name="Thomas B.C."/>
            <person name="Sharon I."/>
            <person name="Castelle C.J."/>
            <person name="Singh A."/>
            <person name="Wilkins M.J."/>
            <person name="Williams K.H."/>
            <person name="Banfield J.F."/>
        </authorList>
    </citation>
    <scope>NUCLEOTIDE SEQUENCE [LARGE SCALE GENOMIC DNA]</scope>
</reference>
<dbReference type="SMART" id="SM01092">
    <property type="entry name" value="CO_deh_flav_C"/>
    <property type="match status" value="1"/>
</dbReference>